<dbReference type="AlphaFoldDB" id="I3CZQ8"/>
<comment type="caution">
    <text evidence="1">The sequence shown here is derived from an EMBL/GenBank/DDBJ whole genome shotgun (WGS) entry which is preliminary data.</text>
</comment>
<sequence>MTESFDCKYCFEPIYEKDLNGKREFFDNPECTKKHKHSNRAYQFHSDLKQLKQIQNSNLTRFHEHDNAILQIHYEIEQLQRKLKKYDQKFGL</sequence>
<gene>
    <name evidence="1" type="ORF">BD31_I0913</name>
</gene>
<dbReference type="PATRIC" id="fig|859350.6.peg.2008"/>
<organism evidence="1 2">
    <name type="scientific">Candidatus Nitrosopumilus salarius BD31</name>
    <dbReference type="NCBI Taxonomy" id="859350"/>
    <lineage>
        <taxon>Archaea</taxon>
        <taxon>Nitrososphaerota</taxon>
        <taxon>Nitrososphaeria</taxon>
        <taxon>Nitrosopumilales</taxon>
        <taxon>Nitrosopumilaceae</taxon>
        <taxon>Nitrosopumilus</taxon>
    </lineage>
</organism>
<keyword evidence="2" id="KW-1185">Reference proteome</keyword>
<proteinExistence type="predicted"/>
<dbReference type="Proteomes" id="UP000003423">
    <property type="component" value="Unassembled WGS sequence"/>
</dbReference>
<evidence type="ECO:0000313" key="1">
    <source>
        <dbReference type="EMBL" id="EIJ64951.1"/>
    </source>
</evidence>
<reference evidence="1 2" key="1">
    <citation type="journal article" date="2012" name="J. Bacteriol.">
        <title>Genome sequence of "Candidatus Nitrosopumilus salaria" BD31, an ammonia-oxidizing archaeon from the San Francisco Bay estuary.</title>
        <authorList>
            <person name="Mosier A.C."/>
            <person name="Allen E.E."/>
            <person name="Kim M."/>
            <person name="Ferriera S."/>
            <person name="Francis C.A."/>
        </authorList>
    </citation>
    <scope>NUCLEOTIDE SEQUENCE [LARGE SCALE GENOMIC DNA]</scope>
    <source>
        <strain evidence="1 2">BD31</strain>
    </source>
</reference>
<dbReference type="EMBL" id="AEXL02000168">
    <property type="protein sequence ID" value="EIJ64951.1"/>
    <property type="molecule type" value="Genomic_DNA"/>
</dbReference>
<accession>I3CZQ8</accession>
<evidence type="ECO:0000313" key="2">
    <source>
        <dbReference type="Proteomes" id="UP000003423"/>
    </source>
</evidence>
<protein>
    <submittedName>
        <fullName evidence="1">Uncharacterized protein</fullName>
    </submittedName>
</protein>
<name>I3CZQ8_9ARCH</name>
<dbReference type="RefSeq" id="WP_008301808.1">
    <property type="nucleotide sequence ID" value="NZ_AEXL02000168.1"/>
</dbReference>